<sequence length="284" mass="31708">MQKYFGIIFNIVYDAVEHFVEEDGWAMASHISLAALLSVFPFIVFCANLAGFLGLHEFVPTVISVFFGAWPDVIAKPITDEIFQVLAVPRKGLFTISALAAVYFSSNGIEALRVSLNRAYRVVEMRSWYITRLISLGYVLLSSITLVIMSFIFVVVPLALAYVKTLFPSLGNMIEIVWNGRLYGAVLALFIGLIFVHLFLPAGKRKVWIILPGIIFTSISWLIGAVLFTHYIVTFSTYSAMYAGLASITICLVFLYMLGVIFIIGAEINASTIIHYWEKRSDSL</sequence>
<feature type="transmembrane region" description="Helical" evidence="6">
    <location>
        <begin position="133"/>
        <end position="162"/>
    </location>
</feature>
<dbReference type="InterPro" id="IPR017039">
    <property type="entry name" value="Virul_fac_BrkB"/>
</dbReference>
<accession>A0A094ZZH8</accession>
<keyword evidence="2" id="KW-1003">Cell membrane</keyword>
<dbReference type="PANTHER" id="PTHR30213:SF0">
    <property type="entry name" value="UPF0761 MEMBRANE PROTEIN YIHY"/>
    <property type="match status" value="1"/>
</dbReference>
<evidence type="ECO:0000256" key="2">
    <source>
        <dbReference type="ARBA" id="ARBA00022475"/>
    </source>
</evidence>
<evidence type="ECO:0000256" key="6">
    <source>
        <dbReference type="SAM" id="Phobius"/>
    </source>
</evidence>
<protein>
    <submittedName>
        <fullName evidence="7">Ribonuclease BN</fullName>
        <ecNumber evidence="7">3.1.-.-</ecNumber>
    </submittedName>
</protein>
<keyword evidence="8" id="KW-1185">Reference proteome</keyword>
<gene>
    <name evidence="7" type="ORF">DJ66_0739</name>
</gene>
<dbReference type="PATRIC" id="fig|556287.9.peg.764"/>
<evidence type="ECO:0000256" key="5">
    <source>
        <dbReference type="ARBA" id="ARBA00023136"/>
    </source>
</evidence>
<evidence type="ECO:0000256" key="4">
    <source>
        <dbReference type="ARBA" id="ARBA00022989"/>
    </source>
</evidence>
<dbReference type="NCBIfam" id="TIGR00765">
    <property type="entry name" value="yihY_not_rbn"/>
    <property type="match status" value="1"/>
</dbReference>
<comment type="caution">
    <text evidence="7">The sequence shown here is derived from an EMBL/GenBank/DDBJ whole genome shotgun (WGS) entry which is preliminary data.</text>
</comment>
<organism evidence="7 8">
    <name type="scientific">Candidatus Liberibacter solanacearum</name>
    <dbReference type="NCBI Taxonomy" id="556287"/>
    <lineage>
        <taxon>Bacteria</taxon>
        <taxon>Pseudomonadati</taxon>
        <taxon>Pseudomonadota</taxon>
        <taxon>Alphaproteobacteria</taxon>
        <taxon>Hyphomicrobiales</taxon>
        <taxon>Rhizobiaceae</taxon>
        <taxon>Liberibacter</taxon>
    </lineage>
</organism>
<feature type="transmembrane region" description="Helical" evidence="6">
    <location>
        <begin position="93"/>
        <end position="112"/>
    </location>
</feature>
<evidence type="ECO:0000256" key="1">
    <source>
        <dbReference type="ARBA" id="ARBA00004651"/>
    </source>
</evidence>
<dbReference type="EC" id="3.1.-.-" evidence="7"/>
<evidence type="ECO:0000256" key="3">
    <source>
        <dbReference type="ARBA" id="ARBA00022692"/>
    </source>
</evidence>
<reference evidence="7 8" key="1">
    <citation type="journal article" date="2015" name="Phytopathology">
        <title>Genomes of Candidatus Liberibacter solanacearum haplotype A from New Zealand and the USA suggest significant genome plasticity in the species.</title>
        <authorList>
            <person name="Thompson S.M."/>
            <person name="Johnson C.P."/>
            <person name="Lu A.Y."/>
            <person name="Frampton R.A."/>
            <person name="Sullivan K.L."/>
            <person name="Fiers M.W."/>
            <person name="Crowhurst R.N."/>
            <person name="Pitman A.R."/>
            <person name="Scott I."/>
            <person name="Gudmestad N.C."/>
            <person name="Smith G.R."/>
        </authorList>
    </citation>
    <scope>NUCLEOTIDE SEQUENCE [LARGE SCALE GENOMIC DNA]</scope>
    <source>
        <strain evidence="7 8">LsoNZ1</strain>
    </source>
</reference>
<keyword evidence="7" id="KW-0378">Hydrolase</keyword>
<proteinExistence type="predicted"/>
<dbReference type="RefSeq" id="WP_034442760.1">
    <property type="nucleotide sequence ID" value="NZ_JMTK01000002.1"/>
</dbReference>
<feature type="transmembrane region" description="Helical" evidence="6">
    <location>
        <begin position="239"/>
        <end position="264"/>
    </location>
</feature>
<dbReference type="GO" id="GO:0005886">
    <property type="term" value="C:plasma membrane"/>
    <property type="evidence" value="ECO:0007669"/>
    <property type="project" value="UniProtKB-SubCell"/>
</dbReference>
<evidence type="ECO:0000313" key="7">
    <source>
        <dbReference type="EMBL" id="KJZ82006.1"/>
    </source>
</evidence>
<keyword evidence="3 6" id="KW-0812">Transmembrane</keyword>
<keyword evidence="5 6" id="KW-0472">Membrane</keyword>
<dbReference type="Proteomes" id="UP000033731">
    <property type="component" value="Unassembled WGS sequence"/>
</dbReference>
<dbReference type="EMBL" id="JMTK01000002">
    <property type="protein sequence ID" value="KJZ82006.1"/>
    <property type="molecule type" value="Genomic_DNA"/>
</dbReference>
<dbReference type="PIRSF" id="PIRSF035875">
    <property type="entry name" value="RNase_BN"/>
    <property type="match status" value="1"/>
</dbReference>
<feature type="transmembrane region" description="Helical" evidence="6">
    <location>
        <begin position="33"/>
        <end position="55"/>
    </location>
</feature>
<dbReference type="Pfam" id="PF03631">
    <property type="entry name" value="Virul_fac_BrkB"/>
    <property type="match status" value="1"/>
</dbReference>
<evidence type="ECO:0000313" key="8">
    <source>
        <dbReference type="Proteomes" id="UP000033731"/>
    </source>
</evidence>
<comment type="subcellular location">
    <subcellularLocation>
        <location evidence="1">Cell membrane</location>
        <topology evidence="1">Multi-pass membrane protein</topology>
    </subcellularLocation>
</comment>
<dbReference type="PANTHER" id="PTHR30213">
    <property type="entry name" value="INNER MEMBRANE PROTEIN YHJD"/>
    <property type="match status" value="1"/>
</dbReference>
<feature type="transmembrane region" description="Helical" evidence="6">
    <location>
        <begin position="207"/>
        <end position="233"/>
    </location>
</feature>
<dbReference type="AlphaFoldDB" id="A0A094ZZH8"/>
<keyword evidence="4 6" id="KW-1133">Transmembrane helix</keyword>
<dbReference type="GO" id="GO:0016787">
    <property type="term" value="F:hydrolase activity"/>
    <property type="evidence" value="ECO:0007669"/>
    <property type="project" value="UniProtKB-KW"/>
</dbReference>
<feature type="transmembrane region" description="Helical" evidence="6">
    <location>
        <begin position="182"/>
        <end position="200"/>
    </location>
</feature>
<name>A0A094ZZH8_9HYPH</name>